<evidence type="ECO:0000313" key="6">
    <source>
        <dbReference type="EMBL" id="MDE51123.1"/>
    </source>
</evidence>
<dbReference type="Pfam" id="PF01784">
    <property type="entry name" value="DUF34_NIF3"/>
    <property type="match status" value="1"/>
</dbReference>
<evidence type="ECO:0000256" key="2">
    <source>
        <dbReference type="ARBA" id="ARBA00019069"/>
    </source>
</evidence>
<evidence type="ECO:0000256" key="1">
    <source>
        <dbReference type="ARBA" id="ARBA00006964"/>
    </source>
</evidence>
<protein>
    <recommendedName>
        <fullName evidence="2">NIF3-like protein 1</fullName>
    </recommendedName>
</protein>
<feature type="region of interest" description="Disordered" evidence="4">
    <location>
        <begin position="1"/>
        <end position="78"/>
    </location>
</feature>
<evidence type="ECO:0000256" key="4">
    <source>
        <dbReference type="SAM" id="MobiDB-lite"/>
    </source>
</evidence>
<dbReference type="SUPFAM" id="SSF102705">
    <property type="entry name" value="NIF3 (NGG1p interacting factor 3)-like"/>
    <property type="match status" value="1"/>
</dbReference>
<dbReference type="Gene3D" id="3.40.1390.30">
    <property type="entry name" value="NIF3 (NGG1p interacting factor 3)-like"/>
    <property type="match status" value="2"/>
</dbReference>
<dbReference type="FunFam" id="3.40.1390.30:FF:000001">
    <property type="entry name" value="GTP cyclohydrolase 1 type 2"/>
    <property type="match status" value="1"/>
</dbReference>
<feature type="compositionally biased region" description="Low complexity" evidence="4">
    <location>
        <begin position="1"/>
        <end position="14"/>
    </location>
</feature>
<dbReference type="PANTHER" id="PTHR13799:SF13">
    <property type="entry name" value="NIF3-LIKE PROTEIN 1"/>
    <property type="match status" value="1"/>
</dbReference>
<feature type="binding site" evidence="3">
    <location>
        <position position="582"/>
    </location>
    <ligand>
        <name>a divalent metal cation</name>
        <dbReference type="ChEBI" id="CHEBI:60240"/>
        <label>1</label>
    </ligand>
</feature>
<dbReference type="PANTHER" id="PTHR13799">
    <property type="entry name" value="NGG1 INTERACTING FACTOR 3"/>
    <property type="match status" value="1"/>
</dbReference>
<feature type="binding site" evidence="3">
    <location>
        <position position="578"/>
    </location>
    <ligand>
        <name>a divalent metal cation</name>
        <dbReference type="ChEBI" id="CHEBI:60240"/>
        <label>1</label>
    </ligand>
</feature>
<comment type="similarity">
    <text evidence="1">Belongs to the GTP cyclohydrolase I type 2/NIF3 family.</text>
</comment>
<sequence length="617" mass="69154">MPLQLRSSVRSQRSIPTPSSSQPNPPEVAEAMADEDVIAVENSTAEAEMDNDSDASNQDDSTNKNDPNASKKDKSAYRQKYKPSWELDTELKDWLTACPTDSFAGYCKYCRTKLHAHKKGLLAHARSSKHKKHLSSFPDALALSDCFNLPDTNGDMDGDGSSKRNHKGQRLFNESWLSDPAFEAWLRKVPNNSTRALCIACRCVITAGRCELIKHTKAAKHKKAMADGNLQEMSEQDLQWLEFSNNDHNLSQNLPAVPYSQALTFKPSMIDLPGMLVDDIIDRLDKHVPLELAEDWDNVGLITKPTQPMKVFNLLLTIDLSEKIVEEAIKKRVQFIISYHPPIFRPIKRLNPKSWMDKAILMCIEHRITVYTPHTALDAIKGGINDWLISSFMTSDQNKVRPLHYSKTKIKTSCLEVLLSEPQETVAQVFKDVHDVTMTDYGNSSTDVKVSCDDKSLSEHIEVLAQTNFAQLSSRVTKLNDVPIPGVGMGRTVVFETPLPLYEVVQRTKTHLDLTYIRMALSPKHTRDTKVKSIAVCAGSGGSVLKGCDADVWITGEMSHHEVLDAINTGSTVILCEHSNTERGFLRDWAQQLRSVVFEDQVMVSVSELDRDPLRIV</sequence>
<organism evidence="5">
    <name type="scientific">Aceria tosichella</name>
    <name type="common">wheat curl mite</name>
    <dbReference type="NCBI Taxonomy" id="561515"/>
    <lineage>
        <taxon>Eukaryota</taxon>
        <taxon>Metazoa</taxon>
        <taxon>Ecdysozoa</taxon>
        <taxon>Arthropoda</taxon>
        <taxon>Chelicerata</taxon>
        <taxon>Arachnida</taxon>
        <taxon>Acari</taxon>
        <taxon>Acariformes</taxon>
        <taxon>Trombidiformes</taxon>
        <taxon>Prostigmata</taxon>
        <taxon>Eupodina</taxon>
        <taxon>Eriophyoidea</taxon>
        <taxon>Eriophyidae</taxon>
        <taxon>Eriophyinae</taxon>
        <taxon>Aceriini</taxon>
        <taxon>Aceria</taxon>
    </lineage>
</organism>
<proteinExistence type="inferred from homology"/>
<accession>A0A6G1S5R4</accession>
<dbReference type="InterPro" id="IPR002678">
    <property type="entry name" value="DUF34/NIF3"/>
</dbReference>
<dbReference type="EMBL" id="GGYP01006352">
    <property type="protein sequence ID" value="MDE51123.1"/>
    <property type="molecule type" value="Transcribed_RNA"/>
</dbReference>
<dbReference type="NCBIfam" id="TIGR00486">
    <property type="entry name" value="YbgI_SA1388"/>
    <property type="match status" value="1"/>
</dbReference>
<reference evidence="5" key="1">
    <citation type="submission" date="2018-10" db="EMBL/GenBank/DDBJ databases">
        <title>Transcriptome assembly of Aceria tosichella (Wheat curl mite) Type 2.</title>
        <authorList>
            <person name="Scully E.D."/>
            <person name="Geib S.M."/>
            <person name="Palmer N.A."/>
            <person name="Gupta A.K."/>
            <person name="Sarath G."/>
            <person name="Tatineni S."/>
        </authorList>
    </citation>
    <scope>NUCLEOTIDE SEQUENCE</scope>
    <source>
        <strain evidence="5">LincolnNE</strain>
    </source>
</reference>
<dbReference type="EMBL" id="GGYP01000736">
    <property type="protein sequence ID" value="MDE45507.1"/>
    <property type="molecule type" value="Transcribed_RNA"/>
</dbReference>
<feature type="binding site" evidence="3">
    <location>
        <position position="378"/>
    </location>
    <ligand>
        <name>a divalent metal cation</name>
        <dbReference type="ChEBI" id="CHEBI:60240"/>
        <label>1</label>
    </ligand>
</feature>
<dbReference type="GO" id="GO:0005739">
    <property type="term" value="C:mitochondrion"/>
    <property type="evidence" value="ECO:0007669"/>
    <property type="project" value="TreeGrafter"/>
</dbReference>
<feature type="binding site" evidence="3">
    <location>
        <position position="340"/>
    </location>
    <ligand>
        <name>a divalent metal cation</name>
        <dbReference type="ChEBI" id="CHEBI:60240"/>
        <label>1</label>
    </ligand>
</feature>
<evidence type="ECO:0000313" key="5">
    <source>
        <dbReference type="EMBL" id="MDE45507.1"/>
    </source>
</evidence>
<name>A0A6G1S5R4_9ACAR</name>
<keyword evidence="3" id="KW-0479">Metal-binding</keyword>
<dbReference type="GO" id="GO:0046872">
    <property type="term" value="F:metal ion binding"/>
    <property type="evidence" value="ECO:0007669"/>
    <property type="project" value="UniProtKB-KW"/>
</dbReference>
<dbReference type="AlphaFoldDB" id="A0A6G1S5R4"/>
<evidence type="ECO:0000256" key="3">
    <source>
        <dbReference type="PIRSR" id="PIRSR602678-1"/>
    </source>
</evidence>
<dbReference type="InterPro" id="IPR036069">
    <property type="entry name" value="DUF34/NIF3_sf"/>
</dbReference>
<gene>
    <name evidence="5" type="primary">Nif3l1_0</name>
    <name evidence="6" type="synonym">Nif3l1_1</name>
    <name evidence="6" type="ORF">g.13829</name>
    <name evidence="5" type="ORF">g.13830</name>
</gene>